<reference evidence="1 2" key="1">
    <citation type="submission" date="2022-04" db="EMBL/GenBank/DDBJ databases">
        <title>Hymenobacter sp. isolated from the air.</title>
        <authorList>
            <person name="Won M."/>
            <person name="Lee C.-M."/>
            <person name="Woen H.-Y."/>
            <person name="Kwon S.-W."/>
        </authorList>
    </citation>
    <scope>NUCLEOTIDE SEQUENCE [LARGE SCALE GENOMIC DNA]</scope>
    <source>
        <strain evidence="2">5413 J-13</strain>
    </source>
</reference>
<sequence>MRTISRSIINAFIARYPESAEVLRTWYAIVDAADWSTFQDMKDTFNTVDLIGDNHYVFNVGGNKYRIIALIFLPSRRVYLRAILTHKEYDKLSRKQILEM</sequence>
<dbReference type="EMBL" id="CP095053">
    <property type="protein sequence ID" value="UOR07465.1"/>
    <property type="molecule type" value="Genomic_DNA"/>
</dbReference>
<evidence type="ECO:0000313" key="1">
    <source>
        <dbReference type="EMBL" id="UOR07465.1"/>
    </source>
</evidence>
<protein>
    <submittedName>
        <fullName evidence="1">Type II toxin-antitoxin system HigB family toxin</fullName>
    </submittedName>
</protein>
<dbReference type="Proteomes" id="UP000829925">
    <property type="component" value="Chromosome"/>
</dbReference>
<proteinExistence type="predicted"/>
<dbReference type="KEGG" id="haei:MUN82_10285"/>
<dbReference type="Pfam" id="PF09907">
    <property type="entry name" value="HigB_toxin"/>
    <property type="match status" value="1"/>
</dbReference>
<dbReference type="AlphaFoldDB" id="A0A8T9T010"/>
<gene>
    <name evidence="1" type="ORF">MUN82_10285</name>
</gene>
<evidence type="ECO:0000313" key="2">
    <source>
        <dbReference type="Proteomes" id="UP000829925"/>
    </source>
</evidence>
<dbReference type="GO" id="GO:0004519">
    <property type="term" value="F:endonuclease activity"/>
    <property type="evidence" value="ECO:0007669"/>
    <property type="project" value="InterPro"/>
</dbReference>
<dbReference type="InterPro" id="IPR018669">
    <property type="entry name" value="Toxin_HigB"/>
</dbReference>
<name>A0A8T9T010_9BACT</name>
<organism evidence="1 2">
    <name type="scientific">Hymenobacter aerilatus</name>
    <dbReference type="NCBI Taxonomy" id="2932251"/>
    <lineage>
        <taxon>Bacteria</taxon>
        <taxon>Pseudomonadati</taxon>
        <taxon>Bacteroidota</taxon>
        <taxon>Cytophagia</taxon>
        <taxon>Cytophagales</taxon>
        <taxon>Hymenobacteraceae</taxon>
        <taxon>Hymenobacter</taxon>
    </lineage>
</organism>
<dbReference type="GO" id="GO:0110001">
    <property type="term" value="C:toxin-antitoxin complex"/>
    <property type="evidence" value="ECO:0007669"/>
    <property type="project" value="InterPro"/>
</dbReference>
<dbReference type="GO" id="GO:0003723">
    <property type="term" value="F:RNA binding"/>
    <property type="evidence" value="ECO:0007669"/>
    <property type="project" value="InterPro"/>
</dbReference>
<keyword evidence="2" id="KW-1185">Reference proteome</keyword>
<accession>A0A8T9T010</accession>
<dbReference type="RefSeq" id="WP_245097229.1">
    <property type="nucleotide sequence ID" value="NZ_CP095053.1"/>
</dbReference>